<proteinExistence type="predicted"/>
<organism evidence="1 2">
    <name type="scientific">Kipferlia bialata</name>
    <dbReference type="NCBI Taxonomy" id="797122"/>
    <lineage>
        <taxon>Eukaryota</taxon>
        <taxon>Metamonada</taxon>
        <taxon>Carpediemonas-like organisms</taxon>
        <taxon>Kipferlia</taxon>
    </lineage>
</organism>
<protein>
    <submittedName>
        <fullName evidence="1">Uncharacterized protein</fullName>
    </submittedName>
</protein>
<feature type="non-terminal residue" evidence="1">
    <location>
        <position position="204"/>
    </location>
</feature>
<dbReference type="EMBL" id="BDIP01005437">
    <property type="protein sequence ID" value="GIQ89793.1"/>
    <property type="molecule type" value="Genomic_DNA"/>
</dbReference>
<name>A0A9K3D615_9EUKA</name>
<sequence>TTVAVTPVQTLFSLPEGALPSLSALSVTGIEADSIRPLVHRLTLDDRLTTLSLSCAVTDSARGGERDGSERPVALSALLPLCQHIAPSVKSLTLEHIGVSPTHPSALELPYTDMHRERQALALRSISLSHCSLDVDALIELLQTCPKLKSVSLSNVHLTSCVGQRERGGERGRERDTVPAIEGRLIAALAALPSLRSLSLSLTS</sequence>
<dbReference type="SUPFAM" id="SSF52047">
    <property type="entry name" value="RNI-like"/>
    <property type="match status" value="1"/>
</dbReference>
<dbReference type="Proteomes" id="UP000265618">
    <property type="component" value="Unassembled WGS sequence"/>
</dbReference>
<dbReference type="InterPro" id="IPR032675">
    <property type="entry name" value="LRR_dom_sf"/>
</dbReference>
<dbReference type="AlphaFoldDB" id="A0A9K3D615"/>
<gene>
    <name evidence="1" type="ORF">KIPB_012365</name>
</gene>
<dbReference type="Gene3D" id="3.80.10.10">
    <property type="entry name" value="Ribonuclease Inhibitor"/>
    <property type="match status" value="1"/>
</dbReference>
<accession>A0A9K3D615</accession>
<keyword evidence="2" id="KW-1185">Reference proteome</keyword>
<evidence type="ECO:0000313" key="2">
    <source>
        <dbReference type="Proteomes" id="UP000265618"/>
    </source>
</evidence>
<comment type="caution">
    <text evidence="1">The sequence shown here is derived from an EMBL/GenBank/DDBJ whole genome shotgun (WGS) entry which is preliminary data.</text>
</comment>
<evidence type="ECO:0000313" key="1">
    <source>
        <dbReference type="EMBL" id="GIQ89793.1"/>
    </source>
</evidence>
<reference evidence="1 2" key="1">
    <citation type="journal article" date="2018" name="PLoS ONE">
        <title>The draft genome of Kipferlia bialata reveals reductive genome evolution in fornicate parasites.</title>
        <authorList>
            <person name="Tanifuji G."/>
            <person name="Takabayashi S."/>
            <person name="Kume K."/>
            <person name="Takagi M."/>
            <person name="Nakayama T."/>
            <person name="Kamikawa R."/>
            <person name="Inagaki Y."/>
            <person name="Hashimoto T."/>
        </authorList>
    </citation>
    <scope>NUCLEOTIDE SEQUENCE [LARGE SCALE GENOMIC DNA]</scope>
    <source>
        <strain evidence="1">NY0173</strain>
    </source>
</reference>
<feature type="non-terminal residue" evidence="1">
    <location>
        <position position="1"/>
    </location>
</feature>